<accession>A0AAN5DFQ1</accession>
<dbReference type="EMBL" id="BTRK01000006">
    <property type="protein sequence ID" value="GMR61237.1"/>
    <property type="molecule type" value="Genomic_DNA"/>
</dbReference>
<dbReference type="Proteomes" id="UP001328107">
    <property type="component" value="Unassembled WGS sequence"/>
</dbReference>
<proteinExistence type="predicted"/>
<protein>
    <submittedName>
        <fullName evidence="1">Uncharacterized protein</fullName>
    </submittedName>
</protein>
<sequence>MGDIVNQIELELFNHDQCSMKYHIMYDHLSYSLRLFGSPYDNSHATLERVHRDLKSRRSPSATLLFERMELRRFVLMNALEREFVACESVQDSEQQAAVMLWGEESRRRDNKWIKIGQFDLGEEC</sequence>
<dbReference type="AlphaFoldDB" id="A0AAN5DFQ1"/>
<keyword evidence="2" id="KW-1185">Reference proteome</keyword>
<name>A0AAN5DFQ1_9BILA</name>
<gene>
    <name evidence="1" type="ORF">PMAYCL1PPCAC_31432</name>
</gene>
<organism evidence="1 2">
    <name type="scientific">Pristionchus mayeri</name>
    <dbReference type="NCBI Taxonomy" id="1317129"/>
    <lineage>
        <taxon>Eukaryota</taxon>
        <taxon>Metazoa</taxon>
        <taxon>Ecdysozoa</taxon>
        <taxon>Nematoda</taxon>
        <taxon>Chromadorea</taxon>
        <taxon>Rhabditida</taxon>
        <taxon>Rhabditina</taxon>
        <taxon>Diplogasteromorpha</taxon>
        <taxon>Diplogasteroidea</taxon>
        <taxon>Neodiplogasteridae</taxon>
        <taxon>Pristionchus</taxon>
    </lineage>
</organism>
<feature type="non-terminal residue" evidence="1">
    <location>
        <position position="125"/>
    </location>
</feature>
<evidence type="ECO:0000313" key="1">
    <source>
        <dbReference type="EMBL" id="GMR61237.1"/>
    </source>
</evidence>
<reference evidence="2" key="1">
    <citation type="submission" date="2022-10" db="EMBL/GenBank/DDBJ databases">
        <title>Genome assembly of Pristionchus species.</title>
        <authorList>
            <person name="Yoshida K."/>
            <person name="Sommer R.J."/>
        </authorList>
    </citation>
    <scope>NUCLEOTIDE SEQUENCE [LARGE SCALE GENOMIC DNA]</scope>
    <source>
        <strain evidence="2">RS5460</strain>
    </source>
</reference>
<comment type="caution">
    <text evidence="1">The sequence shown here is derived from an EMBL/GenBank/DDBJ whole genome shotgun (WGS) entry which is preliminary data.</text>
</comment>
<evidence type="ECO:0000313" key="2">
    <source>
        <dbReference type="Proteomes" id="UP001328107"/>
    </source>
</evidence>